<evidence type="ECO:0000313" key="5">
    <source>
        <dbReference type="Proteomes" id="UP001341136"/>
    </source>
</evidence>
<accession>A0ABZ2CWN7</accession>
<keyword evidence="2" id="KW-0175">Coiled coil</keyword>
<protein>
    <submittedName>
        <fullName evidence="4">LXG domain-containing protein</fullName>
    </submittedName>
</protein>
<organism evidence="4 5">
    <name type="scientific">Shouchella rhizosphaerae</name>
    <dbReference type="NCBI Taxonomy" id="866786"/>
    <lineage>
        <taxon>Bacteria</taxon>
        <taxon>Bacillati</taxon>
        <taxon>Bacillota</taxon>
        <taxon>Bacilli</taxon>
        <taxon>Bacillales</taxon>
        <taxon>Bacillaceae</taxon>
        <taxon>Shouchella</taxon>
    </lineage>
</organism>
<name>A0ABZ2CWN7_9BACI</name>
<gene>
    <name evidence="4" type="ORF">V5G21_07060</name>
</gene>
<proteinExistence type="inferred from homology"/>
<sequence>MILDTNELITEIERSIEQKRDHRDQLQTLQSKVEAICQLETLQGEGGAAIKDYFTTLHLPVLLFFQQFIETHISQLETVKDNLLSYDGDANTLVRTEFLNEVKMDLNRVINYTRDSANIINSAYESVSDLIHTGRWESSALTDKAREARDQLKDTEDHLEETDQNNQTVLETSKATLEHLEALVRKVEGWTTKEAMLSQTTLSDISAYFQEGEAVLSLLGVDHMNDLLDKMLVGVDGEGLTDVEHALLYHYLHREVIQGVTSLVKEDTAGLQERLNYEVLVSDDALAKEIMIMEFYIYAPAVNPALSNDPEEQAMIQAYTSTLRNHQASIAHIRKDHNHLELEGNPLRAFVSKLEVKQEGNASVSIHSRLAFDLMGSSAAIPHAQWIERKVSPDVDEGTLKQHGMTKEAYIKEGHHLLEPGIVQSASEVTHYRGQSAGFEFGRIHREEREEDLQNFTANFVIGKVVDATVGKAVDAAVTAIKIPGFVIKAGNIVMMVPEHNAEKSEEERQINGEKTMEAAKLLKMEVTESQRMEMRAQPEPEIQLHPTQHTEEILKRWEEKAGEIEMIEYPVEAVKNNEWDEVYDALLEINYTDGIRQEDYDYILGSKD</sequence>
<dbReference type="Proteomes" id="UP001341136">
    <property type="component" value="Chromosome"/>
</dbReference>
<feature type="domain" description="LXG" evidence="3">
    <location>
        <begin position="1"/>
        <end position="222"/>
    </location>
</feature>
<evidence type="ECO:0000259" key="3">
    <source>
        <dbReference type="PROSITE" id="PS51756"/>
    </source>
</evidence>
<reference evidence="4 5" key="1">
    <citation type="submission" date="2024-01" db="EMBL/GenBank/DDBJ databases">
        <title>Culturomics analysis of mouse respiratory tract.</title>
        <authorList>
            <person name="Phillips A.M."/>
            <person name="Collette N.M."/>
            <person name="Mageeney C.M."/>
            <person name="Sinha A."/>
            <person name="Hern K.E."/>
            <person name="Arkin A.P."/>
            <person name="Williams K.P."/>
            <person name="Branda S."/>
        </authorList>
    </citation>
    <scope>NUCLEOTIDE SEQUENCE [LARGE SCALE GENOMIC DNA]</scope>
    <source>
        <strain evidence="4 5">CP20</strain>
    </source>
</reference>
<feature type="coiled-coil region" evidence="2">
    <location>
        <begin position="138"/>
        <end position="165"/>
    </location>
</feature>
<evidence type="ECO:0000256" key="2">
    <source>
        <dbReference type="SAM" id="Coils"/>
    </source>
</evidence>
<evidence type="ECO:0000313" key="4">
    <source>
        <dbReference type="EMBL" id="WWA31559.1"/>
    </source>
</evidence>
<dbReference type="Pfam" id="PF04740">
    <property type="entry name" value="LXG"/>
    <property type="match status" value="1"/>
</dbReference>
<dbReference type="PROSITE" id="PS51756">
    <property type="entry name" value="LXG"/>
    <property type="match status" value="1"/>
</dbReference>
<keyword evidence="5" id="KW-1185">Reference proteome</keyword>
<dbReference type="EMBL" id="CP144921">
    <property type="protein sequence ID" value="WWA31559.1"/>
    <property type="molecule type" value="Genomic_DNA"/>
</dbReference>
<comment type="similarity">
    <text evidence="1">In the N-terminal section; belongs to the LXG family.</text>
</comment>
<evidence type="ECO:0000256" key="1">
    <source>
        <dbReference type="ARBA" id="ARBA00034117"/>
    </source>
</evidence>
<dbReference type="RefSeq" id="WP_011248516.1">
    <property type="nucleotide sequence ID" value="NZ_CP144921.1"/>
</dbReference>
<dbReference type="InterPro" id="IPR006829">
    <property type="entry name" value="LXG_dom"/>
</dbReference>